<dbReference type="AlphaFoldDB" id="A0A1X7BXX0"/>
<protein>
    <submittedName>
        <fullName evidence="2">pH-sensitive adenylate cyclase</fullName>
        <ecNumber evidence="2">4.6.1.1</ecNumber>
    </submittedName>
</protein>
<dbReference type="InterPro" id="IPR050697">
    <property type="entry name" value="Adenylyl/Guanylyl_Cyclase_3/4"/>
</dbReference>
<dbReference type="EMBL" id="FWXB01000026">
    <property type="protein sequence ID" value="SMC14448.1"/>
    <property type="molecule type" value="Genomic_DNA"/>
</dbReference>
<sequence>MERKLAAILAADVVGYSKLMAADEAGTLAALKAHRKDLFNPETERHGGRIVKLMGDGVLVEFPSVVDAVECAIAIQQALIRDDSQIKLRIGVNLGDVIIEGDDIYGDGVNLAARLEALANVGGVCISDIVYQSVHSKLSARFEDMGKQELKNFPEPIRTYRISDIAAEPLVPAAGQPSSQDKPSIAVLAFNNMSGDPEQEYFSDGISEDIITELSRFQELFVIARNSSFSYKGKSTKVQEIGKDLGATYIVEGSVRKSGKRLRISVQLIEAATGNHIWAERYDRELEDMFELQDEITQTIVTVLPLRLQGALVAYSRKKPSESLSAYECFLRAQQLYDHTSSNAREALEQLATATRIDPNFAQAFALTAYVHAYSVFTLSPIGNDPTIAARKYIQRALTLGEGDHYVHAMACEVFMVCGEHDLAQIHSDKALALNPNEIFALLEKGVLLNYSGKSKEAVEHLIKALAHDPLAPDYQFEALAEANYMLGNYEEAIRIYKRWRDPPVHMYSHLAACYAQLGQMKESRQAAALFEDGRPKDSDFTFYAKAHARLCKRPEDAEHWLEGYRKAGLIG</sequence>
<dbReference type="RefSeq" id="WP_085802341.1">
    <property type="nucleotide sequence ID" value="NZ_FWXB01000026.1"/>
</dbReference>
<dbReference type="Gene3D" id="1.25.40.10">
    <property type="entry name" value="Tetratricopeptide repeat domain"/>
    <property type="match status" value="1"/>
</dbReference>
<dbReference type="SUPFAM" id="SSF48452">
    <property type="entry name" value="TPR-like"/>
    <property type="match status" value="1"/>
</dbReference>
<dbReference type="OrthoDB" id="54411at2"/>
<keyword evidence="3" id="KW-1185">Reference proteome</keyword>
<evidence type="ECO:0000313" key="2">
    <source>
        <dbReference type="EMBL" id="SMC14448.1"/>
    </source>
</evidence>
<feature type="domain" description="Guanylate cyclase" evidence="1">
    <location>
        <begin position="7"/>
        <end position="116"/>
    </location>
</feature>
<dbReference type="InterPro" id="IPR001054">
    <property type="entry name" value="A/G_cyclase"/>
</dbReference>
<evidence type="ECO:0000259" key="1">
    <source>
        <dbReference type="PROSITE" id="PS50125"/>
    </source>
</evidence>
<dbReference type="Proteomes" id="UP000193224">
    <property type="component" value="Unassembled WGS sequence"/>
</dbReference>
<dbReference type="InterPro" id="IPR029787">
    <property type="entry name" value="Nucleotide_cyclase"/>
</dbReference>
<gene>
    <name evidence="2" type="ORF">ROA7745_04315</name>
</gene>
<evidence type="ECO:0000313" key="3">
    <source>
        <dbReference type="Proteomes" id="UP000193224"/>
    </source>
</evidence>
<proteinExistence type="predicted"/>
<dbReference type="EC" id="4.6.1.1" evidence="2"/>
<dbReference type="Pfam" id="PF00211">
    <property type="entry name" value="Guanylate_cyc"/>
    <property type="match status" value="1"/>
</dbReference>
<dbReference type="GO" id="GO:0035556">
    <property type="term" value="P:intracellular signal transduction"/>
    <property type="evidence" value="ECO:0007669"/>
    <property type="project" value="InterPro"/>
</dbReference>
<name>A0A1X7BXX0_9RHOB</name>
<organism evidence="2 3">
    <name type="scientific">Roseovarius aestuarii</name>
    <dbReference type="NCBI Taxonomy" id="475083"/>
    <lineage>
        <taxon>Bacteria</taxon>
        <taxon>Pseudomonadati</taxon>
        <taxon>Pseudomonadota</taxon>
        <taxon>Alphaproteobacteria</taxon>
        <taxon>Rhodobacterales</taxon>
        <taxon>Roseobacteraceae</taxon>
        <taxon>Roseovarius</taxon>
    </lineage>
</organism>
<dbReference type="InterPro" id="IPR011990">
    <property type="entry name" value="TPR-like_helical_dom_sf"/>
</dbReference>
<accession>A0A1X7BXX0</accession>
<keyword evidence="2" id="KW-0456">Lyase</keyword>
<reference evidence="2 3" key="1">
    <citation type="submission" date="2017-03" db="EMBL/GenBank/DDBJ databases">
        <authorList>
            <person name="Afonso C.L."/>
            <person name="Miller P.J."/>
            <person name="Scott M.A."/>
            <person name="Spackman E."/>
            <person name="Goraichik I."/>
            <person name="Dimitrov K.M."/>
            <person name="Suarez D.L."/>
            <person name="Swayne D.E."/>
        </authorList>
    </citation>
    <scope>NUCLEOTIDE SEQUENCE [LARGE SCALE GENOMIC DNA]</scope>
    <source>
        <strain evidence="2 3">CECT 7745</strain>
    </source>
</reference>
<dbReference type="PANTHER" id="PTHR43081:SF19">
    <property type="entry name" value="PH-SENSITIVE ADENYLATE CYCLASE RV1264"/>
    <property type="match status" value="1"/>
</dbReference>
<dbReference type="PROSITE" id="PS50125">
    <property type="entry name" value="GUANYLATE_CYCLASE_2"/>
    <property type="match status" value="1"/>
</dbReference>
<dbReference type="Gene3D" id="3.40.50.10070">
    <property type="entry name" value="TolB, N-terminal domain"/>
    <property type="match status" value="1"/>
</dbReference>
<dbReference type="Gene3D" id="3.30.70.1230">
    <property type="entry name" value="Nucleotide cyclase"/>
    <property type="match status" value="1"/>
</dbReference>
<dbReference type="GO" id="GO:0004016">
    <property type="term" value="F:adenylate cyclase activity"/>
    <property type="evidence" value="ECO:0007669"/>
    <property type="project" value="UniProtKB-EC"/>
</dbReference>
<dbReference type="CDD" id="cd07302">
    <property type="entry name" value="CHD"/>
    <property type="match status" value="1"/>
</dbReference>
<dbReference type="GO" id="GO:0006171">
    <property type="term" value="P:cAMP biosynthetic process"/>
    <property type="evidence" value="ECO:0007669"/>
    <property type="project" value="TreeGrafter"/>
</dbReference>
<dbReference type="PANTHER" id="PTHR43081">
    <property type="entry name" value="ADENYLATE CYCLASE, TERMINAL-DIFFERENTIATION SPECIFIC-RELATED"/>
    <property type="match status" value="1"/>
</dbReference>
<dbReference type="SUPFAM" id="SSF55073">
    <property type="entry name" value="Nucleotide cyclase"/>
    <property type="match status" value="1"/>
</dbReference>